<feature type="domain" description="PWI" evidence="2">
    <location>
        <begin position="28"/>
        <end position="118"/>
    </location>
</feature>
<evidence type="ECO:0000313" key="3">
    <source>
        <dbReference type="EMBL" id="CAF4863030.1"/>
    </source>
</evidence>
<reference evidence="3" key="1">
    <citation type="submission" date="2021-02" db="EMBL/GenBank/DDBJ databases">
        <authorList>
            <person name="Nowell W R."/>
        </authorList>
    </citation>
    <scope>NUCLEOTIDE SEQUENCE</scope>
</reference>
<organism evidence="3 4">
    <name type="scientific">Rotaria magnacalcarata</name>
    <dbReference type="NCBI Taxonomy" id="392030"/>
    <lineage>
        <taxon>Eukaryota</taxon>
        <taxon>Metazoa</taxon>
        <taxon>Spiralia</taxon>
        <taxon>Gnathifera</taxon>
        <taxon>Rotifera</taxon>
        <taxon>Eurotatoria</taxon>
        <taxon>Bdelloidea</taxon>
        <taxon>Philodinida</taxon>
        <taxon>Philodinidae</taxon>
        <taxon>Rotaria</taxon>
    </lineage>
</organism>
<dbReference type="Pfam" id="PF01480">
    <property type="entry name" value="PWI"/>
    <property type="match status" value="1"/>
</dbReference>
<evidence type="ECO:0000259" key="2">
    <source>
        <dbReference type="PROSITE" id="PS51025"/>
    </source>
</evidence>
<evidence type="ECO:0000313" key="4">
    <source>
        <dbReference type="Proteomes" id="UP000681967"/>
    </source>
</evidence>
<name>A0A8S3C515_9BILA</name>
<gene>
    <name evidence="3" type="ORF">BYL167_LOCUS50645</name>
</gene>
<sequence length="118" mass="13370">MADAGFFKGTSAEQDSRFANKQKKLLKQMKFPENIETKVDMSKINLDIMKPWITRRLEELLGLEDDVVIEYVFNQLEDKSPDPKMMQINLTGFLGGSKARAFIGELWVLLASGQSSPD</sequence>
<dbReference type="AlphaFoldDB" id="A0A8S3C515"/>
<dbReference type="PROSITE" id="PS51025">
    <property type="entry name" value="PWI"/>
    <property type="match status" value="1"/>
</dbReference>
<dbReference type="Proteomes" id="UP000681967">
    <property type="component" value="Unassembled WGS sequence"/>
</dbReference>
<proteinExistence type="predicted"/>
<dbReference type="GO" id="GO:0048024">
    <property type="term" value="P:regulation of mRNA splicing, via spliceosome"/>
    <property type="evidence" value="ECO:0007669"/>
    <property type="project" value="TreeGrafter"/>
</dbReference>
<dbReference type="SMART" id="SM00311">
    <property type="entry name" value="PWI"/>
    <property type="match status" value="1"/>
</dbReference>
<dbReference type="Gene3D" id="1.20.1390.10">
    <property type="entry name" value="PWI domain"/>
    <property type="match status" value="1"/>
</dbReference>
<dbReference type="GO" id="GO:0003723">
    <property type="term" value="F:RNA binding"/>
    <property type="evidence" value="ECO:0007669"/>
    <property type="project" value="TreeGrafter"/>
</dbReference>
<accession>A0A8S3C515</accession>
<dbReference type="InterPro" id="IPR052225">
    <property type="entry name" value="Ser/Arg_repetitive_matrix"/>
</dbReference>
<dbReference type="EMBL" id="CAJOBH010156168">
    <property type="protein sequence ID" value="CAF4863030.1"/>
    <property type="molecule type" value="Genomic_DNA"/>
</dbReference>
<dbReference type="PANTHER" id="PTHR23148">
    <property type="entry name" value="SERINE/ARGININE REGULATED NUCLEAR MATRIX PROTEIN"/>
    <property type="match status" value="1"/>
</dbReference>
<dbReference type="SUPFAM" id="SSF101233">
    <property type="entry name" value="PWI domain"/>
    <property type="match status" value="1"/>
</dbReference>
<dbReference type="InterPro" id="IPR002483">
    <property type="entry name" value="PWI_dom"/>
</dbReference>
<dbReference type="GO" id="GO:0005681">
    <property type="term" value="C:spliceosomal complex"/>
    <property type="evidence" value="ECO:0007669"/>
    <property type="project" value="TreeGrafter"/>
</dbReference>
<feature type="non-terminal residue" evidence="3">
    <location>
        <position position="1"/>
    </location>
</feature>
<comment type="caution">
    <text evidence="3">The sequence shown here is derived from an EMBL/GenBank/DDBJ whole genome shotgun (WGS) entry which is preliminary data.</text>
</comment>
<dbReference type="InterPro" id="IPR036483">
    <property type="entry name" value="PWI_dom_sf"/>
</dbReference>
<protein>
    <recommendedName>
        <fullName evidence="2">PWI domain-containing protein</fullName>
    </recommendedName>
</protein>
<keyword evidence="1" id="KW-0507">mRNA processing</keyword>
<dbReference type="PANTHER" id="PTHR23148:SF0">
    <property type="entry name" value="SERINE_ARGININE REPETITIVE MATRIX PROTEIN 1"/>
    <property type="match status" value="1"/>
</dbReference>
<dbReference type="GO" id="GO:0006397">
    <property type="term" value="P:mRNA processing"/>
    <property type="evidence" value="ECO:0007669"/>
    <property type="project" value="UniProtKB-KW"/>
</dbReference>
<evidence type="ECO:0000256" key="1">
    <source>
        <dbReference type="ARBA" id="ARBA00022664"/>
    </source>
</evidence>